<evidence type="ECO:0000313" key="2">
    <source>
        <dbReference type="EMBL" id="CAG7734275.1"/>
    </source>
</evidence>
<keyword evidence="3" id="KW-1185">Reference proteome</keyword>
<keyword evidence="1" id="KW-1133">Transmembrane helix</keyword>
<dbReference type="EMBL" id="CAJVCH010266127">
    <property type="protein sequence ID" value="CAG7734275.1"/>
    <property type="molecule type" value="Genomic_DNA"/>
</dbReference>
<evidence type="ECO:0000313" key="3">
    <source>
        <dbReference type="Proteomes" id="UP000708208"/>
    </source>
</evidence>
<keyword evidence="1" id="KW-0812">Transmembrane</keyword>
<proteinExistence type="predicted"/>
<dbReference type="AlphaFoldDB" id="A0A8J2KXN6"/>
<comment type="caution">
    <text evidence="2">The sequence shown here is derived from an EMBL/GenBank/DDBJ whole genome shotgun (WGS) entry which is preliminary data.</text>
</comment>
<organism evidence="2 3">
    <name type="scientific">Allacma fusca</name>
    <dbReference type="NCBI Taxonomy" id="39272"/>
    <lineage>
        <taxon>Eukaryota</taxon>
        <taxon>Metazoa</taxon>
        <taxon>Ecdysozoa</taxon>
        <taxon>Arthropoda</taxon>
        <taxon>Hexapoda</taxon>
        <taxon>Collembola</taxon>
        <taxon>Symphypleona</taxon>
        <taxon>Sminthuridae</taxon>
        <taxon>Allacma</taxon>
    </lineage>
</organism>
<reference evidence="2" key="1">
    <citation type="submission" date="2021-06" db="EMBL/GenBank/DDBJ databases">
        <authorList>
            <person name="Hodson N. C."/>
            <person name="Mongue J. A."/>
            <person name="Jaron S. K."/>
        </authorList>
    </citation>
    <scope>NUCLEOTIDE SEQUENCE</scope>
</reference>
<protein>
    <submittedName>
        <fullName evidence="2">Uncharacterized protein</fullName>
    </submittedName>
</protein>
<feature type="transmembrane region" description="Helical" evidence="1">
    <location>
        <begin position="52"/>
        <end position="75"/>
    </location>
</feature>
<accession>A0A8J2KXN6</accession>
<name>A0A8J2KXN6_9HEXA</name>
<evidence type="ECO:0000256" key="1">
    <source>
        <dbReference type="SAM" id="Phobius"/>
    </source>
</evidence>
<gene>
    <name evidence="2" type="ORF">AFUS01_LOCUS22673</name>
</gene>
<dbReference type="Proteomes" id="UP000708208">
    <property type="component" value="Unassembled WGS sequence"/>
</dbReference>
<keyword evidence="1" id="KW-0472">Membrane</keyword>
<sequence>MAYGGDFSRTKYPRATVSGRSNYVRFFIAPCKTVHSTAVTKFPMTDICGRSIFASCVNCTALILESMYAIVIIIIMTRRTIKLGMVKEPRRTPRVS</sequence>